<comment type="caution">
    <text evidence="5">The sequence shown here is derived from an EMBL/GenBank/DDBJ whole genome shotgun (WGS) entry which is preliminary data.</text>
</comment>
<dbReference type="RefSeq" id="WP_387712067.1">
    <property type="nucleotide sequence ID" value="NZ_JBIAPI010000001.1"/>
</dbReference>
<reference evidence="5 6" key="1">
    <citation type="submission" date="2024-10" db="EMBL/GenBank/DDBJ databases">
        <title>The Natural Products Discovery Center: Release of the First 8490 Sequenced Strains for Exploring Actinobacteria Biosynthetic Diversity.</title>
        <authorList>
            <person name="Kalkreuter E."/>
            <person name="Kautsar S.A."/>
            <person name="Yang D."/>
            <person name="Bader C.D."/>
            <person name="Teijaro C.N."/>
            <person name="Fluegel L."/>
            <person name="Davis C.M."/>
            <person name="Simpson J.R."/>
            <person name="Lauterbach L."/>
            <person name="Steele A.D."/>
            <person name="Gui C."/>
            <person name="Meng S."/>
            <person name="Li G."/>
            <person name="Viehrig K."/>
            <person name="Ye F."/>
            <person name="Su P."/>
            <person name="Kiefer A.F."/>
            <person name="Nichols A."/>
            <person name="Cepeda A.J."/>
            <person name="Yan W."/>
            <person name="Fan B."/>
            <person name="Jiang Y."/>
            <person name="Adhikari A."/>
            <person name="Zheng C.-J."/>
            <person name="Schuster L."/>
            <person name="Cowan T.M."/>
            <person name="Smanski M.J."/>
            <person name="Chevrette M.G."/>
            <person name="De Carvalho L.P.S."/>
            <person name="Shen B."/>
        </authorList>
    </citation>
    <scope>NUCLEOTIDE SEQUENCE [LARGE SCALE GENOMIC DNA]</scope>
    <source>
        <strain evidence="5 6">NPDC003040</strain>
    </source>
</reference>
<sequence>MSAGSHSDSTVYPDEVQAERIRIIGNAYAQAEEIADAGLSAILAQIPSYAARDSTFHADVHDQLTRLCRSGLSAFLEHRKVTVEELAYTRRAAVRRARAGLTLVDYITAFRLGQQATWKALLAFAGESEAGRQAALSMVAPLARYNDLVSTEAANAYLEFQQACSADFGRDGQDLLERLLAGALPERGPLLAKASAHGIGAESTAAMVVVTATVLDSQLRAAQDGTDTEARQLAAVAMAGVGVNGLRTLAVVRGTEIIAVPALNRSASTGELCERLQAMQRKLSAAGITLAVGVSTVVAGIAQLPKAYQQSRNALGLLLEAGGVLALPHITPFRYLMLRADDTARHLIDPGIAAVLSDDRTRGGVLADTIRAFAAADMNLREAADTLRIHHNTAKYRLRRIQDLTGRSVRSVNDLIELLVAIELQAEVSPR</sequence>
<proteinExistence type="inferred from homology"/>
<feature type="domain" description="PucR C-terminal helix-turn-helix" evidence="2">
    <location>
        <begin position="366"/>
        <end position="423"/>
    </location>
</feature>
<evidence type="ECO:0000259" key="3">
    <source>
        <dbReference type="Pfam" id="PF14361"/>
    </source>
</evidence>
<name>A0ABW6QJQ6_9NOCA</name>
<dbReference type="InterPro" id="IPR042070">
    <property type="entry name" value="PucR_C-HTH_sf"/>
</dbReference>
<dbReference type="Pfam" id="PF17853">
    <property type="entry name" value="GGDEF_2"/>
    <property type="match status" value="1"/>
</dbReference>
<evidence type="ECO:0000259" key="2">
    <source>
        <dbReference type="Pfam" id="PF13556"/>
    </source>
</evidence>
<gene>
    <name evidence="5" type="ORF">ACFYV7_00395</name>
</gene>
<evidence type="ECO:0000256" key="1">
    <source>
        <dbReference type="ARBA" id="ARBA00006754"/>
    </source>
</evidence>
<dbReference type="Pfam" id="PF14361">
    <property type="entry name" value="RsbRD_N"/>
    <property type="match status" value="1"/>
</dbReference>
<dbReference type="InterPro" id="IPR025751">
    <property type="entry name" value="RsbRD_N_dom"/>
</dbReference>
<comment type="similarity">
    <text evidence="1">Belongs to the CdaR family.</text>
</comment>
<evidence type="ECO:0000313" key="6">
    <source>
        <dbReference type="Proteomes" id="UP001601948"/>
    </source>
</evidence>
<dbReference type="InterPro" id="IPR051448">
    <property type="entry name" value="CdaR-like_regulators"/>
</dbReference>
<evidence type="ECO:0000259" key="4">
    <source>
        <dbReference type="Pfam" id="PF17853"/>
    </source>
</evidence>
<evidence type="ECO:0000313" key="5">
    <source>
        <dbReference type="EMBL" id="MFF3221227.1"/>
    </source>
</evidence>
<dbReference type="Gene3D" id="1.10.10.2840">
    <property type="entry name" value="PucR C-terminal helix-turn-helix domain"/>
    <property type="match status" value="1"/>
</dbReference>
<dbReference type="PANTHER" id="PTHR33744:SF1">
    <property type="entry name" value="DNA-BINDING TRANSCRIPTIONAL ACTIVATOR ADER"/>
    <property type="match status" value="1"/>
</dbReference>
<dbReference type="Pfam" id="PF13556">
    <property type="entry name" value="HTH_30"/>
    <property type="match status" value="1"/>
</dbReference>
<dbReference type="InterPro" id="IPR025736">
    <property type="entry name" value="PucR_C-HTH_dom"/>
</dbReference>
<feature type="domain" description="CdaR GGDEF-like" evidence="4">
    <location>
        <begin position="189"/>
        <end position="315"/>
    </location>
</feature>
<dbReference type="Proteomes" id="UP001601948">
    <property type="component" value="Unassembled WGS sequence"/>
</dbReference>
<feature type="domain" description="RsbT co-antagonist protein RsbRD N-terminal" evidence="3">
    <location>
        <begin position="32"/>
        <end position="162"/>
    </location>
</feature>
<dbReference type="InterPro" id="IPR041522">
    <property type="entry name" value="CdaR_GGDEF"/>
</dbReference>
<protein>
    <submittedName>
        <fullName evidence="5">PucR family transcriptional regulator</fullName>
    </submittedName>
</protein>
<organism evidence="5 6">
    <name type="scientific">Nocardia suismassiliense</name>
    <dbReference type="NCBI Taxonomy" id="2077092"/>
    <lineage>
        <taxon>Bacteria</taxon>
        <taxon>Bacillati</taxon>
        <taxon>Actinomycetota</taxon>
        <taxon>Actinomycetes</taxon>
        <taxon>Mycobacteriales</taxon>
        <taxon>Nocardiaceae</taxon>
        <taxon>Nocardia</taxon>
    </lineage>
</organism>
<accession>A0ABW6QJQ6</accession>
<dbReference type="PANTHER" id="PTHR33744">
    <property type="entry name" value="CARBOHYDRATE DIACID REGULATOR"/>
    <property type="match status" value="1"/>
</dbReference>
<dbReference type="EMBL" id="JBIAPI010000001">
    <property type="protein sequence ID" value="MFF3221227.1"/>
    <property type="molecule type" value="Genomic_DNA"/>
</dbReference>
<keyword evidence="6" id="KW-1185">Reference proteome</keyword>